<name>A0A433SCP4_9BURK</name>
<dbReference type="EMBL" id="PQSP01000004">
    <property type="protein sequence ID" value="RUS66499.1"/>
    <property type="molecule type" value="Genomic_DNA"/>
</dbReference>
<reference evidence="1 2" key="1">
    <citation type="submission" date="2018-01" db="EMBL/GenBank/DDBJ databases">
        <title>Saezia sanguinis gen. nov., sp. nov., in the order Burkholderiales isolated from human blood.</title>
        <authorList>
            <person name="Medina-Pascual M.J."/>
            <person name="Valdezate S."/>
            <person name="Monzon S."/>
            <person name="Cuesta I."/>
            <person name="Carrasco G."/>
            <person name="Villalon P."/>
            <person name="Saez-Nieto J.A."/>
        </authorList>
    </citation>
    <scope>NUCLEOTIDE SEQUENCE [LARGE SCALE GENOMIC DNA]</scope>
    <source>
        <strain evidence="1 2">CNM695-12</strain>
    </source>
</reference>
<dbReference type="AlphaFoldDB" id="A0A433SCP4"/>
<evidence type="ECO:0000313" key="2">
    <source>
        <dbReference type="Proteomes" id="UP000286947"/>
    </source>
</evidence>
<dbReference type="Proteomes" id="UP000286947">
    <property type="component" value="Unassembled WGS sequence"/>
</dbReference>
<accession>A0A433SCP4</accession>
<organism evidence="1 2">
    <name type="scientific">Saezia sanguinis</name>
    <dbReference type="NCBI Taxonomy" id="1965230"/>
    <lineage>
        <taxon>Bacteria</taxon>
        <taxon>Pseudomonadati</taxon>
        <taxon>Pseudomonadota</taxon>
        <taxon>Betaproteobacteria</taxon>
        <taxon>Burkholderiales</taxon>
        <taxon>Saeziaceae</taxon>
        <taxon>Saezia</taxon>
    </lineage>
</organism>
<sequence length="62" mass="7061">MQCGPLSEACDLLGKLDLKKNGLWGWTIYRLGQPYRRSAQLYLSMERADEALVLAMNELRSS</sequence>
<keyword evidence="2" id="KW-1185">Reference proteome</keyword>
<proteinExistence type="predicted"/>
<comment type="caution">
    <text evidence="1">The sequence shown here is derived from an EMBL/GenBank/DDBJ whole genome shotgun (WGS) entry which is preliminary data.</text>
</comment>
<protein>
    <submittedName>
        <fullName evidence="1">Uncharacterized protein</fullName>
    </submittedName>
</protein>
<evidence type="ECO:0000313" key="1">
    <source>
        <dbReference type="EMBL" id="RUS66499.1"/>
    </source>
</evidence>
<gene>
    <name evidence="1" type="ORF">CUZ56_01779</name>
</gene>